<name>A0A096M003_POEFO</name>
<dbReference type="GO" id="GO:0005634">
    <property type="term" value="C:nucleus"/>
    <property type="evidence" value="ECO:0007669"/>
    <property type="project" value="TreeGrafter"/>
</dbReference>
<dbReference type="InterPro" id="IPR043508">
    <property type="entry name" value="Bromo_Brdt_I"/>
</dbReference>
<evidence type="ECO:0000256" key="3">
    <source>
        <dbReference type="ARBA" id="ARBA00023117"/>
    </source>
</evidence>
<feature type="region of interest" description="Disordered" evidence="6">
    <location>
        <begin position="446"/>
        <end position="500"/>
    </location>
</feature>
<dbReference type="PROSITE" id="PS50014">
    <property type="entry name" value="BROMODOMAIN_2"/>
    <property type="match status" value="2"/>
</dbReference>
<dbReference type="InterPro" id="IPR018359">
    <property type="entry name" value="Bromodomain_CS"/>
</dbReference>
<dbReference type="EMBL" id="AYCK01008933">
    <property type="status" value="NOT_ANNOTATED_CDS"/>
    <property type="molecule type" value="Genomic_DNA"/>
</dbReference>
<feature type="region of interest" description="Disordered" evidence="6">
    <location>
        <begin position="258"/>
        <end position="286"/>
    </location>
</feature>
<keyword evidence="3 5" id="KW-0103">Bromodomain</keyword>
<dbReference type="PANTHER" id="PTHR22880">
    <property type="entry name" value="FALZ-RELATED BROMODOMAIN-CONTAINING PROTEINS"/>
    <property type="match status" value="1"/>
</dbReference>
<dbReference type="InterPro" id="IPR038336">
    <property type="entry name" value="NET_sf"/>
</dbReference>
<evidence type="ECO:0000313" key="9">
    <source>
        <dbReference type="Ensembl" id="ENSPFOP00000024744.1"/>
    </source>
</evidence>
<dbReference type="PROSITE" id="PS51525">
    <property type="entry name" value="NET"/>
    <property type="match status" value="1"/>
</dbReference>
<dbReference type="FunFam" id="1.20.920.10:FF:000002">
    <property type="entry name" value="Bromodomain-containing protein 4"/>
    <property type="match status" value="1"/>
</dbReference>
<reference evidence="9" key="3">
    <citation type="submission" date="2025-09" db="UniProtKB">
        <authorList>
            <consortium name="Ensembl"/>
        </authorList>
    </citation>
    <scope>IDENTIFICATION</scope>
</reference>
<dbReference type="Gene3D" id="1.20.1270.220">
    <property type="match status" value="1"/>
</dbReference>
<reference evidence="10" key="1">
    <citation type="submission" date="2013-10" db="EMBL/GenBank/DDBJ databases">
        <authorList>
            <person name="Schartl M."/>
            <person name="Warren W."/>
        </authorList>
    </citation>
    <scope>NUCLEOTIDE SEQUENCE [LARGE SCALE GENOMIC DNA]</scope>
    <source>
        <strain evidence="10">female</strain>
    </source>
</reference>
<protein>
    <recommendedName>
        <fullName evidence="11">Bromodomain containing 3b</fullName>
    </recommendedName>
</protein>
<evidence type="ECO:0000256" key="2">
    <source>
        <dbReference type="ARBA" id="ARBA00022853"/>
    </source>
</evidence>
<dbReference type="InterPro" id="IPR043509">
    <property type="entry name" value="Bromo_Brdt_II"/>
</dbReference>
<dbReference type="Ensembl" id="ENSPFOT00000029828.1">
    <property type="protein sequence ID" value="ENSPFOP00000024744.1"/>
    <property type="gene ID" value="ENSPFOG00000011362.2"/>
</dbReference>
<dbReference type="Pfam" id="PF00439">
    <property type="entry name" value="Bromodomain"/>
    <property type="match status" value="2"/>
</dbReference>
<feature type="domain" description="Bromo" evidence="7">
    <location>
        <begin position="310"/>
        <end position="382"/>
    </location>
</feature>
<evidence type="ECO:0000259" key="8">
    <source>
        <dbReference type="PROSITE" id="PS51525"/>
    </source>
</evidence>
<feature type="domain" description="NET" evidence="8">
    <location>
        <begin position="516"/>
        <end position="598"/>
    </location>
</feature>
<dbReference type="SMART" id="SM00297">
    <property type="entry name" value="BROMO"/>
    <property type="match status" value="2"/>
</dbReference>
<evidence type="ECO:0000313" key="10">
    <source>
        <dbReference type="Proteomes" id="UP000028760"/>
    </source>
</evidence>
<dbReference type="GeneTree" id="ENSGT00940000153385"/>
<keyword evidence="10" id="KW-1185">Reference proteome</keyword>
<feature type="region of interest" description="Disordered" evidence="6">
    <location>
        <begin position="1"/>
        <end position="29"/>
    </location>
</feature>
<reference evidence="9" key="2">
    <citation type="submission" date="2025-08" db="UniProtKB">
        <authorList>
            <consortium name="Ensembl"/>
        </authorList>
    </citation>
    <scope>IDENTIFICATION</scope>
</reference>
<dbReference type="Pfam" id="PF17035">
    <property type="entry name" value="BET"/>
    <property type="match status" value="1"/>
</dbReference>
<dbReference type="CDD" id="cd05497">
    <property type="entry name" value="Bromo_Brdt_I_like"/>
    <property type="match status" value="1"/>
</dbReference>
<keyword evidence="1" id="KW-0677">Repeat</keyword>
<dbReference type="InterPro" id="IPR050935">
    <property type="entry name" value="Bromo_chromatin_reader"/>
</dbReference>
<dbReference type="PRINTS" id="PR00503">
    <property type="entry name" value="BROMODOMAIN"/>
</dbReference>
<evidence type="ECO:0000256" key="5">
    <source>
        <dbReference type="PROSITE-ProRule" id="PRU00035"/>
    </source>
</evidence>
<evidence type="ECO:0000256" key="1">
    <source>
        <dbReference type="ARBA" id="ARBA00022737"/>
    </source>
</evidence>
<dbReference type="FunFam" id="1.20.1270.220:FF:000001">
    <property type="entry name" value="bromodomain-containing protein 2 isoform X1"/>
    <property type="match status" value="1"/>
</dbReference>
<feature type="compositionally biased region" description="Polar residues" evidence="6">
    <location>
        <begin position="192"/>
        <end position="224"/>
    </location>
</feature>
<proteinExistence type="inferred from homology"/>
<dbReference type="AlphaFoldDB" id="A0A096M003"/>
<feature type="compositionally biased region" description="Basic and acidic residues" evidence="6">
    <location>
        <begin position="277"/>
        <end position="286"/>
    </location>
</feature>
<sequence length="603" mass="68992">MSSDAEPDPKMLVNPPPPEVTDPNKPGRRTNQLQYMEKVVVKALWRHQFAWPFYQPVDAVSLGLPDYHKIITSPMDLGTIKKRLENNYYWSSSECLQDFNTMFTNCYIYNKPTDDIVLMALALEKIFLQKVSQMPQKEEEIVPHAGKGRGRKSIPTEHPSLSPHTLKMTCTFLQLVHDSDLHPSVDVQLTDVTQTDSKSSSFQEKTESKQTMNQTSIPHVNSPTLKDKQSEFTASEYFPTKDNAKIICATSTNSFCHQRQKRMRPEGVGRTTTPTKSDFEARDFPNTEHGGLREQLKYCSNILKEMLSKKHSAYAWPFYMPVDANALGIHDYHDIIKYPMDLSTVKKKMDGGEYQDAQQFAADIRLIFSNCYKYNPSHHTVVGMARKLQGVFEQRFAKMPDEQVGVTAPSCTISSLASLDRSESTVEDSARFAEARKQEIKRYRNRCSPDKTQLKTVDGQHAAVSQTPKLRKENDQKQHGGDVPKSASNPAVRNPLRENKDWDLREKALAATHEKRWDSDDKALPMTYEEKHQLSLDINRLPGIKLARVVEILQASEPTMCTTNLDEIEIDFELLKPSTLRELERFVRSCLFKKFKKYQSKQS</sequence>
<comment type="similarity">
    <text evidence="4">Belongs to the BET family.</text>
</comment>
<dbReference type="CDD" id="cd05498">
    <property type="entry name" value="Bromo_Brdt_II_like"/>
    <property type="match status" value="1"/>
</dbReference>
<dbReference type="Gene3D" id="1.20.920.10">
    <property type="entry name" value="Bromodomain-like"/>
    <property type="match status" value="2"/>
</dbReference>
<dbReference type="GO" id="GO:0006338">
    <property type="term" value="P:chromatin remodeling"/>
    <property type="evidence" value="ECO:0007669"/>
    <property type="project" value="TreeGrafter"/>
</dbReference>
<dbReference type="PROSITE" id="PS00633">
    <property type="entry name" value="BROMODOMAIN_1"/>
    <property type="match status" value="2"/>
</dbReference>
<dbReference type="InterPro" id="IPR001487">
    <property type="entry name" value="Bromodomain"/>
</dbReference>
<evidence type="ECO:0000256" key="6">
    <source>
        <dbReference type="SAM" id="MobiDB-lite"/>
    </source>
</evidence>
<dbReference type="Proteomes" id="UP000028760">
    <property type="component" value="Unassembled WGS sequence"/>
</dbReference>
<keyword evidence="2" id="KW-0156">Chromatin regulator</keyword>
<evidence type="ECO:0008006" key="11">
    <source>
        <dbReference type="Google" id="ProtNLM"/>
    </source>
</evidence>
<dbReference type="InterPro" id="IPR027353">
    <property type="entry name" value="NET_dom"/>
</dbReference>
<feature type="region of interest" description="Disordered" evidence="6">
    <location>
        <begin position="192"/>
        <end position="228"/>
    </location>
</feature>
<feature type="compositionally biased region" description="Basic and acidic residues" evidence="6">
    <location>
        <begin position="470"/>
        <end position="482"/>
    </location>
</feature>
<evidence type="ECO:0000256" key="4">
    <source>
        <dbReference type="ARBA" id="ARBA00044509"/>
    </source>
</evidence>
<dbReference type="GO" id="GO:0000785">
    <property type="term" value="C:chromatin"/>
    <property type="evidence" value="ECO:0007669"/>
    <property type="project" value="TreeGrafter"/>
</dbReference>
<dbReference type="FunFam" id="1.20.920.10:FF:000003">
    <property type="entry name" value="Bromodomain-containing protein 2"/>
    <property type="match status" value="1"/>
</dbReference>
<dbReference type="PANTHER" id="PTHR22880:SF246">
    <property type="entry name" value="BROMODOMAIN-CONTAINING PROTEIN 3"/>
    <property type="match status" value="1"/>
</dbReference>
<evidence type="ECO:0000259" key="7">
    <source>
        <dbReference type="PROSITE" id="PS50014"/>
    </source>
</evidence>
<dbReference type="SUPFAM" id="SSF47370">
    <property type="entry name" value="Bromodomain"/>
    <property type="match status" value="2"/>
</dbReference>
<dbReference type="GO" id="GO:0006355">
    <property type="term" value="P:regulation of DNA-templated transcription"/>
    <property type="evidence" value="ECO:0007669"/>
    <property type="project" value="TreeGrafter"/>
</dbReference>
<organism evidence="9 10">
    <name type="scientific">Poecilia formosa</name>
    <name type="common">Amazon molly</name>
    <name type="synonym">Limia formosa</name>
    <dbReference type="NCBI Taxonomy" id="48698"/>
    <lineage>
        <taxon>Eukaryota</taxon>
        <taxon>Metazoa</taxon>
        <taxon>Chordata</taxon>
        <taxon>Craniata</taxon>
        <taxon>Vertebrata</taxon>
        <taxon>Euteleostomi</taxon>
        <taxon>Actinopterygii</taxon>
        <taxon>Neopterygii</taxon>
        <taxon>Teleostei</taxon>
        <taxon>Neoteleostei</taxon>
        <taxon>Acanthomorphata</taxon>
        <taxon>Ovalentaria</taxon>
        <taxon>Atherinomorphae</taxon>
        <taxon>Cyprinodontiformes</taxon>
        <taxon>Poeciliidae</taxon>
        <taxon>Poeciliinae</taxon>
        <taxon>Poecilia</taxon>
    </lineage>
</organism>
<dbReference type="InterPro" id="IPR036427">
    <property type="entry name" value="Bromodomain-like_sf"/>
</dbReference>
<accession>A0A096M003</accession>
<feature type="domain" description="Bromo" evidence="7">
    <location>
        <begin position="45"/>
        <end position="117"/>
    </location>
</feature>